<dbReference type="InterPro" id="IPR050090">
    <property type="entry name" value="Tyrosine_recombinase_XerCD"/>
</dbReference>
<evidence type="ECO:0000313" key="6">
    <source>
        <dbReference type="EMBL" id="MBZ2166656.1"/>
    </source>
</evidence>
<dbReference type="GO" id="GO:0015074">
    <property type="term" value="P:DNA integration"/>
    <property type="evidence" value="ECO:0007669"/>
    <property type="project" value="UniProtKB-KW"/>
</dbReference>
<feature type="coiled-coil region" evidence="4">
    <location>
        <begin position="364"/>
        <end position="409"/>
    </location>
</feature>
<sequence length="432" mass="50971">MSGKLTKKDIENDSTLKKFLKKKTGISSSTIEGYIYAIRDFCNFTNKNPTELYNIHKKDLIERTPEFDMWLNEAFDDYVTYLVNSKKNYSYGTINLQISKIKSFYHIFKLKPTPIPDISKKKIQEDFKHALTVEDIRKAIKNSSPTYQAFFITQAQTGLSLSDALLLDVKDFIDAVSGKNEDLTLKEAIYKVKSDSNLIGCFDLRRKKTDIEFYTFAGPEVLHSIASLLESRDEKYLEPESPIFMKNISRLPKEDGNKHLQDLRLKPRVVENYIDRMHRYRKIFNRIEVNGKERNYFRSHKLRKWFANQLRNEANINTDDVKYLMGQKTGDVAERYFNPNNYANLKNNYRKALPHLSINEEVVMEENLEAIEKLQKENKQLKDLYENDSKAKDEEIKNLKAEKDEEMARMDKRIKYMEQLYLDKEFAKDRIK</sequence>
<dbReference type="Gene3D" id="1.10.150.130">
    <property type="match status" value="1"/>
</dbReference>
<dbReference type="PANTHER" id="PTHR30349:SF41">
    <property type="entry name" value="INTEGRASE_RECOMBINASE PROTEIN MJ0367-RELATED"/>
    <property type="match status" value="1"/>
</dbReference>
<evidence type="ECO:0000256" key="1">
    <source>
        <dbReference type="ARBA" id="ARBA00022908"/>
    </source>
</evidence>
<dbReference type="GO" id="GO:0006310">
    <property type="term" value="P:DNA recombination"/>
    <property type="evidence" value="ECO:0007669"/>
    <property type="project" value="UniProtKB-KW"/>
</dbReference>
<accession>A0A8T5UXM0</accession>
<organism evidence="6 7">
    <name type="scientific">Methanobacterium spitsbergense</name>
    <dbReference type="NCBI Taxonomy" id="2874285"/>
    <lineage>
        <taxon>Archaea</taxon>
        <taxon>Methanobacteriati</taxon>
        <taxon>Methanobacteriota</taxon>
        <taxon>Methanomada group</taxon>
        <taxon>Methanobacteria</taxon>
        <taxon>Methanobacteriales</taxon>
        <taxon>Methanobacteriaceae</taxon>
        <taxon>Methanobacterium</taxon>
    </lineage>
</organism>
<keyword evidence="3" id="KW-0233">DNA recombination</keyword>
<evidence type="ECO:0000256" key="3">
    <source>
        <dbReference type="ARBA" id="ARBA00023172"/>
    </source>
</evidence>
<dbReference type="InterPro" id="IPR010998">
    <property type="entry name" value="Integrase_recombinase_N"/>
</dbReference>
<protein>
    <submittedName>
        <fullName evidence="6">Site-specific integrase</fullName>
    </submittedName>
</protein>
<keyword evidence="1" id="KW-0229">DNA integration</keyword>
<keyword evidence="7" id="KW-1185">Reference proteome</keyword>
<reference evidence="7" key="1">
    <citation type="journal article" date="2022" name="Microbiol. Resour. Announc.">
        <title>Draft Genome Sequence of a Methanogenic Archaeon from West Spitsbergen Permafrost.</title>
        <authorList>
            <person name="Trubitsyn V."/>
            <person name="Rivkina E."/>
            <person name="Shcherbakova V."/>
        </authorList>
    </citation>
    <scope>NUCLEOTIDE SEQUENCE [LARGE SCALE GENOMIC DNA]</scope>
    <source>
        <strain evidence="7">VT</strain>
    </source>
</reference>
<dbReference type="AlphaFoldDB" id="A0A8T5UXM0"/>
<evidence type="ECO:0000259" key="5">
    <source>
        <dbReference type="PROSITE" id="PS51898"/>
    </source>
</evidence>
<proteinExistence type="predicted"/>
<name>A0A8T5UXM0_9EURY</name>
<dbReference type="InterPro" id="IPR011010">
    <property type="entry name" value="DNA_brk_join_enz"/>
</dbReference>
<dbReference type="Gene3D" id="1.10.443.10">
    <property type="entry name" value="Intergrase catalytic core"/>
    <property type="match status" value="1"/>
</dbReference>
<dbReference type="RefSeq" id="WP_223792203.1">
    <property type="nucleotide sequence ID" value="NZ_JAIOUQ010000014.1"/>
</dbReference>
<keyword evidence="4" id="KW-0175">Coiled coil</keyword>
<evidence type="ECO:0000313" key="7">
    <source>
        <dbReference type="Proteomes" id="UP000825933"/>
    </source>
</evidence>
<dbReference type="InterPro" id="IPR002104">
    <property type="entry name" value="Integrase_catalytic"/>
</dbReference>
<dbReference type="EMBL" id="JAIOUQ010000014">
    <property type="protein sequence ID" value="MBZ2166656.1"/>
    <property type="molecule type" value="Genomic_DNA"/>
</dbReference>
<evidence type="ECO:0000256" key="2">
    <source>
        <dbReference type="ARBA" id="ARBA00023125"/>
    </source>
</evidence>
<gene>
    <name evidence="6" type="ORF">K8N75_11465</name>
</gene>
<evidence type="ECO:0000256" key="4">
    <source>
        <dbReference type="SAM" id="Coils"/>
    </source>
</evidence>
<dbReference type="PANTHER" id="PTHR30349">
    <property type="entry name" value="PHAGE INTEGRASE-RELATED"/>
    <property type="match status" value="1"/>
</dbReference>
<dbReference type="SUPFAM" id="SSF56349">
    <property type="entry name" value="DNA breaking-rejoining enzymes"/>
    <property type="match status" value="1"/>
</dbReference>
<dbReference type="PROSITE" id="PS51898">
    <property type="entry name" value="TYR_RECOMBINASE"/>
    <property type="match status" value="1"/>
</dbReference>
<dbReference type="GO" id="GO:0003677">
    <property type="term" value="F:DNA binding"/>
    <property type="evidence" value="ECO:0007669"/>
    <property type="project" value="UniProtKB-KW"/>
</dbReference>
<feature type="domain" description="Tyr recombinase" evidence="5">
    <location>
        <begin position="126"/>
        <end position="350"/>
    </location>
</feature>
<keyword evidence="2" id="KW-0238">DNA-binding</keyword>
<dbReference type="Pfam" id="PF13495">
    <property type="entry name" value="Phage_int_SAM_4"/>
    <property type="match status" value="1"/>
</dbReference>
<dbReference type="InterPro" id="IPR013762">
    <property type="entry name" value="Integrase-like_cat_sf"/>
</dbReference>
<comment type="caution">
    <text evidence="6">The sequence shown here is derived from an EMBL/GenBank/DDBJ whole genome shotgun (WGS) entry which is preliminary data.</text>
</comment>
<dbReference type="InterPro" id="IPR004107">
    <property type="entry name" value="Integrase_SAM-like_N"/>
</dbReference>
<dbReference type="Proteomes" id="UP000825933">
    <property type="component" value="Unassembled WGS sequence"/>
</dbReference>